<keyword evidence="2 5" id="KW-0768">Sushi</keyword>
<dbReference type="PANTHER" id="PTHR45785:SF2">
    <property type="entry name" value="COMPLEMENT FACTOR H-RELATED"/>
    <property type="match status" value="1"/>
</dbReference>
<feature type="domain" description="Sushi" evidence="6">
    <location>
        <begin position="609"/>
        <end position="675"/>
    </location>
</feature>
<dbReference type="EMBL" id="UYRR01031283">
    <property type="protein sequence ID" value="VDK48533.1"/>
    <property type="molecule type" value="Genomic_DNA"/>
</dbReference>
<comment type="caution">
    <text evidence="5">Lacks conserved residue(s) required for the propagation of feature annotation.</text>
</comment>
<dbReference type="SUPFAM" id="SSF57535">
    <property type="entry name" value="Complement control module/SCR domain"/>
    <property type="match status" value="9"/>
</dbReference>
<evidence type="ECO:0000256" key="3">
    <source>
        <dbReference type="ARBA" id="ARBA00022729"/>
    </source>
</evidence>
<protein>
    <submittedName>
        <fullName evidence="9">Sushi domain-containing protein</fullName>
    </submittedName>
</protein>
<gene>
    <name evidence="7" type="ORF">ASIM_LOCUS12951</name>
</gene>
<dbReference type="OrthoDB" id="6480633at2759"/>
<evidence type="ECO:0000313" key="8">
    <source>
        <dbReference type="Proteomes" id="UP000267096"/>
    </source>
</evidence>
<evidence type="ECO:0000256" key="2">
    <source>
        <dbReference type="ARBA" id="ARBA00022659"/>
    </source>
</evidence>
<organism evidence="9">
    <name type="scientific">Anisakis simplex</name>
    <name type="common">Herring worm</name>
    <dbReference type="NCBI Taxonomy" id="6269"/>
    <lineage>
        <taxon>Eukaryota</taxon>
        <taxon>Metazoa</taxon>
        <taxon>Ecdysozoa</taxon>
        <taxon>Nematoda</taxon>
        <taxon>Chromadorea</taxon>
        <taxon>Rhabditida</taxon>
        <taxon>Spirurina</taxon>
        <taxon>Ascaridomorpha</taxon>
        <taxon>Ascaridoidea</taxon>
        <taxon>Anisakidae</taxon>
        <taxon>Anisakis</taxon>
        <taxon>Anisakis simplex complex</taxon>
    </lineage>
</organism>
<dbReference type="Proteomes" id="UP000267096">
    <property type="component" value="Unassembled WGS sequence"/>
</dbReference>
<dbReference type="SMART" id="SM00032">
    <property type="entry name" value="CCP"/>
    <property type="match status" value="12"/>
</dbReference>
<name>A0A0M3JYJ6_ANISI</name>
<feature type="domain" description="Sushi" evidence="6">
    <location>
        <begin position="756"/>
        <end position="820"/>
    </location>
</feature>
<reference evidence="9" key="1">
    <citation type="submission" date="2016-04" db="UniProtKB">
        <authorList>
            <consortium name="WormBaseParasite"/>
        </authorList>
    </citation>
    <scope>IDENTIFICATION</scope>
</reference>
<evidence type="ECO:0000259" key="6">
    <source>
        <dbReference type="PROSITE" id="PS50923"/>
    </source>
</evidence>
<dbReference type="WBParaSite" id="ASIM_0001352301-mRNA-1">
    <property type="protein sequence ID" value="ASIM_0001352301-mRNA-1"/>
    <property type="gene ID" value="ASIM_0001352301"/>
</dbReference>
<feature type="domain" description="Sushi" evidence="6">
    <location>
        <begin position="997"/>
        <end position="1059"/>
    </location>
</feature>
<evidence type="ECO:0000313" key="9">
    <source>
        <dbReference type="WBParaSite" id="ASIM_0001352301-mRNA-1"/>
    </source>
</evidence>
<dbReference type="Pfam" id="PF00084">
    <property type="entry name" value="Sushi"/>
    <property type="match status" value="6"/>
</dbReference>
<comment type="subcellular location">
    <subcellularLocation>
        <location evidence="1">Virion</location>
    </subcellularLocation>
</comment>
<accession>A0A0M3JYJ6</accession>
<feature type="domain" description="Sushi" evidence="6">
    <location>
        <begin position="1070"/>
        <end position="1134"/>
    </location>
</feature>
<evidence type="ECO:0000256" key="4">
    <source>
        <dbReference type="ARBA" id="ARBA00023157"/>
    </source>
</evidence>
<keyword evidence="8" id="KW-1185">Reference proteome</keyword>
<dbReference type="InterPro" id="IPR035976">
    <property type="entry name" value="Sushi/SCR/CCP_sf"/>
</dbReference>
<keyword evidence="3" id="KW-0732">Signal</keyword>
<proteinExistence type="predicted"/>
<dbReference type="InterPro" id="IPR051503">
    <property type="entry name" value="ComplSys_Reg/VirEntry_Med"/>
</dbReference>
<dbReference type="AlphaFoldDB" id="A0A0M3JYJ6"/>
<feature type="domain" description="Sushi" evidence="6">
    <location>
        <begin position="913"/>
        <end position="966"/>
    </location>
</feature>
<dbReference type="CDD" id="cd00033">
    <property type="entry name" value="CCP"/>
    <property type="match status" value="9"/>
</dbReference>
<dbReference type="PROSITE" id="PS50923">
    <property type="entry name" value="SUSHI"/>
    <property type="match status" value="5"/>
</dbReference>
<dbReference type="Gene3D" id="2.10.70.10">
    <property type="entry name" value="Complement Module, domain 1"/>
    <property type="match status" value="8"/>
</dbReference>
<evidence type="ECO:0000256" key="1">
    <source>
        <dbReference type="ARBA" id="ARBA00004328"/>
    </source>
</evidence>
<evidence type="ECO:0000313" key="7">
    <source>
        <dbReference type="EMBL" id="VDK48533.1"/>
    </source>
</evidence>
<keyword evidence="4" id="KW-1015">Disulfide bond</keyword>
<reference evidence="7 8" key="2">
    <citation type="submission" date="2018-11" db="EMBL/GenBank/DDBJ databases">
        <authorList>
            <consortium name="Pathogen Informatics"/>
        </authorList>
    </citation>
    <scope>NUCLEOTIDE SEQUENCE [LARGE SCALE GENOMIC DNA]</scope>
</reference>
<dbReference type="PANTHER" id="PTHR45785">
    <property type="entry name" value="COMPLEMENT FACTOR H-RELATED"/>
    <property type="match status" value="1"/>
</dbReference>
<sequence length="1139" mass="121727">MNDSSLCPMDGYPTNAVAVSIWIKRSTKVDESDIYRIGGMDLLQEGFEADQYPNNAFVVLSAGTPPRFCVCAIQCECNLGVVFYQTNSSVPPPGYKNIDDKEQALYCVNNEGDCGADVPIYMHKHKSSSKLVMNDIPIEAYAYAINKNVTISGYERNAKALCYGWSIDKNKNYIKSADEAESNKSLMKQFKQQKQQTNSGNGCTPVSKILNGRVKLYLISFFFHSIVYQPVSSMKFPLYTVITVQCNDGFMLVGSGMLTCTPMGWYPESLIGGCVERNGGSPTEKNICSAFPAPAHGRIRYSTEGSAMNGIYPTGTIAILQCNAGFYPTFGFDNLESKCVNGVWSISMLDAFIPFEKSLTFQVEYVFNEKTNQNQRISAGQIGMITIGTYAKLTCVSGYEVTGSDTVICTPDGWMPSQTLGTCQLLGINTISVSQCITGMPFVLGGQVSYSQGGIFGPYPFGTIATLNCDPGLGINGKLNSISCKKAKSWSTKRRILAIILSVFLRPRTATCTGQTWNPPSFGTCNIGEVTTSALKTQCIFGLVPPIGGSISYSSASPLGPYPTDTIATLRCSSGLAKGASISRCVNGQWEPNTLGECPTGYVGGSNNGQCVTGAPNVAYGQISYSNNAIFGPFPPGTVGTLKCNPGFRGTIGFGSTTTICSNGDWIPPLAQCELLSSTTISDSCLTGVFPPFNGRVIYSNDRLTGPYPSGTTVTVRCNPGFTASGTTTATCLDGQFTPSLIAQCSQDGDGGLSTAQCVTLFPPLNGQISYMNRRTASLNEFGTVATVTCNLGFTVSGGATRTTCINGQWNPPVLGTCQSGLGGNTISPLGGTTAISRDCLFALPAVLNGNIQYSTGTSIGPFVSSSTATLTCSFGSVPLGPMTSTCANGSWQPPNLGPCSRNGNCWTVSGRNWCISWTDQVSNMYRSGTVVILTCNPGFTISGSRTAVCNNGRWMPWPGIGFCKRSAETLDEVSSSSPSHMFGKSTHFVNDKNVITFCTSQQNPSNGYIHYDNSPTVGSYPMGTIAELRCDDGYTVSGTPLSVCHDSVWNPDLGQCQTKDDIREFSGPGNCMKFPEQPNGKVYYIQAGSENEYELGTTAILICNNEFVVKGQNTLTCTKSGWTPHDGFGFCKLDDSFH</sequence>
<evidence type="ECO:0000256" key="5">
    <source>
        <dbReference type="PROSITE-ProRule" id="PRU00302"/>
    </source>
</evidence>
<dbReference type="InterPro" id="IPR000436">
    <property type="entry name" value="Sushi_SCR_CCP_dom"/>
</dbReference>